<gene>
    <name evidence="1" type="ORF">DFQ50_10384</name>
</gene>
<comment type="caution">
    <text evidence="1">The sequence shown here is derived from an EMBL/GenBank/DDBJ whole genome shotgun (WGS) entry which is preliminary data.</text>
</comment>
<proteinExistence type="predicted"/>
<protein>
    <submittedName>
        <fullName evidence="1">Uncharacterized protein</fullName>
    </submittedName>
</protein>
<organism evidence="1 2">
    <name type="scientific">Pseudocitrobacter faecalis</name>
    <dbReference type="NCBI Taxonomy" id="1398493"/>
    <lineage>
        <taxon>Bacteria</taxon>
        <taxon>Pseudomonadati</taxon>
        <taxon>Pseudomonadota</taxon>
        <taxon>Gammaproteobacteria</taxon>
        <taxon>Enterobacterales</taxon>
        <taxon>Enterobacteriaceae</taxon>
        <taxon>Pseudocitrobacter</taxon>
    </lineage>
</organism>
<evidence type="ECO:0000313" key="2">
    <source>
        <dbReference type="Proteomes" id="UP000253201"/>
    </source>
</evidence>
<dbReference type="EMBL" id="QNRL01000003">
    <property type="protein sequence ID" value="RBP12482.1"/>
    <property type="molecule type" value="Genomic_DNA"/>
</dbReference>
<name>A0ABX9FYK0_9ENTR</name>
<dbReference type="RefSeq" id="WP_375875823.1">
    <property type="nucleotide sequence ID" value="NZ_QNRL01000003.1"/>
</dbReference>
<evidence type="ECO:0000313" key="1">
    <source>
        <dbReference type="EMBL" id="RBP12482.1"/>
    </source>
</evidence>
<sequence>MNTKNSMVIIERAKSLLTTLIAAREELDECTIESNLFMIQKLLDDANHTLLTRDHDSIAHDKLGDLIDDVFDVVIAAKKMEELSHMYTEFYFTDKDSDNPKCYMADAIHDYAQKVCKKLKKIESKLS</sequence>
<keyword evidence="2" id="KW-1185">Reference proteome</keyword>
<reference evidence="1 2" key="1">
    <citation type="submission" date="2018-06" db="EMBL/GenBank/DDBJ databases">
        <title>Genomic Encyclopedia of Type Strains, Phase IV (KMG-IV): sequencing the most valuable type-strain genomes for metagenomic binning, comparative biology and taxonomic classification.</title>
        <authorList>
            <person name="Goeker M."/>
        </authorList>
    </citation>
    <scope>NUCLEOTIDE SEQUENCE [LARGE SCALE GENOMIC DNA]</scope>
    <source>
        <strain evidence="1 2">DSM 27453</strain>
    </source>
</reference>
<dbReference type="Proteomes" id="UP000253201">
    <property type="component" value="Unassembled WGS sequence"/>
</dbReference>
<accession>A0ABX9FYK0</accession>